<evidence type="ECO:0000256" key="3">
    <source>
        <dbReference type="ARBA" id="ARBA00022729"/>
    </source>
</evidence>
<feature type="signal peptide" evidence="5">
    <location>
        <begin position="1"/>
        <end position="19"/>
    </location>
</feature>
<organism evidence="7 8">
    <name type="scientific">Roseomonas nitratireducens</name>
    <dbReference type="NCBI Taxonomy" id="2820810"/>
    <lineage>
        <taxon>Bacteria</taxon>
        <taxon>Pseudomonadati</taxon>
        <taxon>Pseudomonadota</taxon>
        <taxon>Alphaproteobacteria</taxon>
        <taxon>Acetobacterales</taxon>
        <taxon>Roseomonadaceae</taxon>
        <taxon>Roseomonas</taxon>
    </lineage>
</organism>
<dbReference type="SUPFAM" id="SSF53850">
    <property type="entry name" value="Periplasmic binding protein-like II"/>
    <property type="match status" value="1"/>
</dbReference>
<evidence type="ECO:0000256" key="4">
    <source>
        <dbReference type="RuleBase" id="RU003744"/>
    </source>
</evidence>
<comment type="caution">
    <text evidence="7">The sequence shown here is derived from an EMBL/GenBank/DDBJ whole genome shotgun (WGS) entry which is preliminary data.</text>
</comment>
<evidence type="ECO:0000313" key="7">
    <source>
        <dbReference type="EMBL" id="MBP0463911.1"/>
    </source>
</evidence>
<dbReference type="CDD" id="cd13692">
    <property type="entry name" value="PBP2_BztA"/>
    <property type="match status" value="1"/>
</dbReference>
<keyword evidence="3 5" id="KW-0732">Signal</keyword>
<evidence type="ECO:0000256" key="1">
    <source>
        <dbReference type="ARBA" id="ARBA00010333"/>
    </source>
</evidence>
<keyword evidence="8" id="KW-1185">Reference proteome</keyword>
<comment type="similarity">
    <text evidence="1 4">Belongs to the bacterial solute-binding protein 3 family.</text>
</comment>
<evidence type="ECO:0000259" key="6">
    <source>
        <dbReference type="SMART" id="SM00062"/>
    </source>
</evidence>
<name>A0ABS4ARE8_9PROT</name>
<evidence type="ECO:0000313" key="8">
    <source>
        <dbReference type="Proteomes" id="UP000680815"/>
    </source>
</evidence>
<evidence type="ECO:0000256" key="2">
    <source>
        <dbReference type="ARBA" id="ARBA00022448"/>
    </source>
</evidence>
<gene>
    <name evidence="7" type="ORF">J5Y09_08315</name>
</gene>
<dbReference type="Pfam" id="PF00497">
    <property type="entry name" value="SBP_bac_3"/>
    <property type="match status" value="1"/>
</dbReference>
<dbReference type="Gene3D" id="3.40.190.10">
    <property type="entry name" value="Periplasmic binding protein-like II"/>
    <property type="match status" value="2"/>
</dbReference>
<dbReference type="SMART" id="SM00062">
    <property type="entry name" value="PBPb"/>
    <property type="match status" value="1"/>
</dbReference>
<sequence length="339" mass="36004">MRVASAAAALLLSAATASAQPAAPGPTLSQVRQRGTLACGIPPGVPGFGAQAADGTWQGLEVDICRAIAAAVLGDAQRARFTPLSSQARFPALQQGQVDVLTRAVTWTQSRDTQLGFNFGPVTFYDGQGFLTRRANISRAQDLQGSAICTFSGSTSEANLADWARANRVTYTAVLVSEPAAMRTAYEEGRCAAMSTDASQLVGILTTLRNPAEHQVLPDRISKEPLAPVVRHGDEQWTEVVRWTVFALIEAEELGVTSGNAEAMLASDNPAIRRLLGANGDHGPMMGLDARWAFNAIRQVGNYGEIFERNLGAGSPIGLARGVNDQWTRGGLMYAPPIR</sequence>
<accession>A0ABS4ARE8</accession>
<dbReference type="InterPro" id="IPR051455">
    <property type="entry name" value="Bact_solute-bind_prot3"/>
</dbReference>
<proteinExistence type="inferred from homology"/>
<dbReference type="Proteomes" id="UP000680815">
    <property type="component" value="Unassembled WGS sequence"/>
</dbReference>
<dbReference type="PANTHER" id="PTHR30085:SF7">
    <property type="entry name" value="AMINO-ACID ABC TRANSPORTER-BINDING PROTEIN YHDW-RELATED"/>
    <property type="match status" value="1"/>
</dbReference>
<dbReference type="InterPro" id="IPR001638">
    <property type="entry name" value="Solute-binding_3/MltF_N"/>
</dbReference>
<evidence type="ECO:0000256" key="5">
    <source>
        <dbReference type="SAM" id="SignalP"/>
    </source>
</evidence>
<feature type="domain" description="Solute-binding protein family 3/N-terminal" evidence="6">
    <location>
        <begin position="36"/>
        <end position="268"/>
    </location>
</feature>
<dbReference type="InterPro" id="IPR018313">
    <property type="entry name" value="SBP_3_CS"/>
</dbReference>
<dbReference type="PANTHER" id="PTHR30085">
    <property type="entry name" value="AMINO ACID ABC TRANSPORTER PERMEASE"/>
    <property type="match status" value="1"/>
</dbReference>
<keyword evidence="2" id="KW-0813">Transport</keyword>
<dbReference type="EMBL" id="JAGIYZ010000006">
    <property type="protein sequence ID" value="MBP0463911.1"/>
    <property type="molecule type" value="Genomic_DNA"/>
</dbReference>
<protein>
    <submittedName>
        <fullName evidence="7">Amino acid ABC transporter substrate-binding protein</fullName>
    </submittedName>
</protein>
<dbReference type="PROSITE" id="PS01039">
    <property type="entry name" value="SBP_BACTERIAL_3"/>
    <property type="match status" value="1"/>
</dbReference>
<feature type="chain" id="PRO_5045599380" evidence="5">
    <location>
        <begin position="20"/>
        <end position="339"/>
    </location>
</feature>
<reference evidence="7 8" key="1">
    <citation type="submission" date="2021-03" db="EMBL/GenBank/DDBJ databases">
        <authorList>
            <person name="So Y."/>
        </authorList>
    </citation>
    <scope>NUCLEOTIDE SEQUENCE [LARGE SCALE GENOMIC DNA]</scope>
    <source>
        <strain evidence="7 8">PWR1</strain>
    </source>
</reference>